<dbReference type="EMBL" id="CM004396">
    <property type="protein sequence ID" value="OAY38291.1"/>
    <property type="molecule type" value="Genomic_DNA"/>
</dbReference>
<dbReference type="AlphaFoldDB" id="A0A2C9V251"/>
<evidence type="ECO:0000313" key="1">
    <source>
        <dbReference type="EMBL" id="OAY38291.1"/>
    </source>
</evidence>
<accession>A0A2C9V251</accession>
<name>A0A2C9V251_MANES</name>
<sequence length="53" mass="5930">MDQGNPMNVPAIPKDLMVVNMGPQSPPPINACAFAMSCLMNKICYKKNKRHRK</sequence>
<gene>
    <name evidence="1" type="ORF">MANES_10G003300</name>
</gene>
<organism evidence="1">
    <name type="scientific">Manihot esculenta</name>
    <name type="common">Cassava</name>
    <name type="synonym">Jatropha manihot</name>
    <dbReference type="NCBI Taxonomy" id="3983"/>
    <lineage>
        <taxon>Eukaryota</taxon>
        <taxon>Viridiplantae</taxon>
        <taxon>Streptophyta</taxon>
        <taxon>Embryophyta</taxon>
        <taxon>Tracheophyta</taxon>
        <taxon>Spermatophyta</taxon>
        <taxon>Magnoliopsida</taxon>
        <taxon>eudicotyledons</taxon>
        <taxon>Gunneridae</taxon>
        <taxon>Pentapetalae</taxon>
        <taxon>rosids</taxon>
        <taxon>fabids</taxon>
        <taxon>Malpighiales</taxon>
        <taxon>Euphorbiaceae</taxon>
        <taxon>Crotonoideae</taxon>
        <taxon>Manihoteae</taxon>
        <taxon>Manihot</taxon>
    </lineage>
</organism>
<proteinExistence type="predicted"/>
<protein>
    <submittedName>
        <fullName evidence="1">Uncharacterized protein</fullName>
    </submittedName>
</protein>
<reference evidence="1" key="1">
    <citation type="submission" date="2016-02" db="EMBL/GenBank/DDBJ databases">
        <title>WGS assembly of Manihot esculenta.</title>
        <authorList>
            <person name="Bredeson J.V."/>
            <person name="Prochnik S.E."/>
            <person name="Lyons J.B."/>
            <person name="Schmutz J."/>
            <person name="Grimwood J."/>
            <person name="Vrebalov J."/>
            <person name="Bart R.S."/>
            <person name="Amuge T."/>
            <person name="Ferguson M.E."/>
            <person name="Green R."/>
            <person name="Putnam N."/>
            <person name="Stites J."/>
            <person name="Rounsley S."/>
            <person name="Rokhsar D.S."/>
        </authorList>
    </citation>
    <scope>NUCLEOTIDE SEQUENCE [LARGE SCALE GENOMIC DNA]</scope>
    <source>
        <tissue evidence="1">Leaf</tissue>
    </source>
</reference>